<dbReference type="InterPro" id="IPR010218">
    <property type="entry name" value="NADH_DH_suC"/>
</dbReference>
<comment type="subcellular location">
    <subcellularLocation>
        <location evidence="3">Cell membrane</location>
        <topology evidence="3">Peripheral membrane protein</topology>
        <orientation evidence="3">Cytoplasmic side</orientation>
    </subcellularLocation>
</comment>
<dbReference type="Gene3D" id="3.30.460.80">
    <property type="entry name" value="NADH:ubiquinone oxidoreductase, 30kDa subunit"/>
    <property type="match status" value="1"/>
</dbReference>
<dbReference type="InterPro" id="IPR001268">
    <property type="entry name" value="NADH_UbQ_OxRdtase_30kDa_su"/>
</dbReference>
<dbReference type="EC" id="7.1.1.-" evidence="3"/>
<dbReference type="GO" id="GO:0005886">
    <property type="term" value="C:plasma membrane"/>
    <property type="evidence" value="ECO:0007669"/>
    <property type="project" value="UniProtKB-SubCell"/>
</dbReference>
<dbReference type="SUPFAM" id="SSF143243">
    <property type="entry name" value="Nqo5-like"/>
    <property type="match status" value="1"/>
</dbReference>
<evidence type="ECO:0000259" key="4">
    <source>
        <dbReference type="Pfam" id="PF00329"/>
    </source>
</evidence>
<gene>
    <name evidence="3" type="primary">nuoC</name>
    <name evidence="5" type="ORF">GXW79_01645</name>
</gene>
<evidence type="ECO:0000256" key="1">
    <source>
        <dbReference type="ARBA" id="ARBA00007569"/>
    </source>
</evidence>
<dbReference type="PANTHER" id="PTHR10884">
    <property type="entry name" value="NADH DEHYDROGENASE UBIQUINONE IRON-SULFUR PROTEIN 3"/>
    <property type="match status" value="1"/>
</dbReference>
<keyword evidence="3" id="KW-0472">Membrane</keyword>
<dbReference type="EMBL" id="JAAEDH010000001">
    <property type="protein sequence ID" value="MBR0653773.1"/>
    <property type="molecule type" value="Genomic_DNA"/>
</dbReference>
<keyword evidence="3" id="KW-0874">Quinone</keyword>
<dbReference type="PANTHER" id="PTHR10884:SF14">
    <property type="entry name" value="NADH DEHYDROGENASE [UBIQUINONE] IRON-SULFUR PROTEIN 3, MITOCHONDRIAL"/>
    <property type="match status" value="1"/>
</dbReference>
<dbReference type="GO" id="GO:0048038">
    <property type="term" value="F:quinone binding"/>
    <property type="evidence" value="ECO:0007669"/>
    <property type="project" value="UniProtKB-KW"/>
</dbReference>
<dbReference type="HAMAP" id="MF_01357">
    <property type="entry name" value="NDH1_NuoC"/>
    <property type="match status" value="1"/>
</dbReference>
<proteinExistence type="inferred from homology"/>
<evidence type="ECO:0000313" key="6">
    <source>
        <dbReference type="Proteomes" id="UP001196068"/>
    </source>
</evidence>
<dbReference type="NCBIfam" id="NF004733">
    <property type="entry name" value="PRK06074.1-5"/>
    <property type="match status" value="1"/>
</dbReference>
<comment type="function">
    <text evidence="3">NDH-1 shuttles electrons from NADH, via FMN and iron-sulfur (Fe-S) centers, to quinones in the respiratory chain. The immediate electron acceptor for the enzyme in this species is believed to be ubiquinone. Couples the redox reaction to proton translocation (for every two electrons transferred, four hydrogen ions are translocated across the cytoplasmic membrane), and thus conserves the redox energy in a proton gradient.</text>
</comment>
<reference evidence="5" key="1">
    <citation type="submission" date="2020-01" db="EMBL/GenBank/DDBJ databases">
        <authorList>
            <person name="Rat A."/>
        </authorList>
    </citation>
    <scope>NUCLEOTIDE SEQUENCE</scope>
    <source>
        <strain evidence="5">LMG 28251</strain>
    </source>
</reference>
<keyword evidence="2 3" id="KW-0813">Transport</keyword>
<evidence type="ECO:0000256" key="3">
    <source>
        <dbReference type="HAMAP-Rule" id="MF_01357"/>
    </source>
</evidence>
<organism evidence="5 6">
    <name type="scientific">Plastoroseomonas arctica</name>
    <dbReference type="NCBI Taxonomy" id="1509237"/>
    <lineage>
        <taxon>Bacteria</taxon>
        <taxon>Pseudomonadati</taxon>
        <taxon>Pseudomonadota</taxon>
        <taxon>Alphaproteobacteria</taxon>
        <taxon>Acetobacterales</taxon>
        <taxon>Acetobacteraceae</taxon>
        <taxon>Plastoroseomonas</taxon>
    </lineage>
</organism>
<accession>A0AAF1KMS3</accession>
<comment type="subunit">
    <text evidence="3">NDH-1 is composed of 14 different subunits. Subunits NuoB, C, D, E, F, and G constitute the peripheral sector of the complex.</text>
</comment>
<comment type="similarity">
    <text evidence="1 3">Belongs to the complex I 30 kDa subunit family.</text>
</comment>
<evidence type="ECO:0000256" key="2">
    <source>
        <dbReference type="ARBA" id="ARBA00022448"/>
    </source>
</evidence>
<keyword evidence="3" id="KW-1278">Translocase</keyword>
<feature type="domain" description="NADH:ubiquinone oxidoreductase 30kDa subunit" evidence="4">
    <location>
        <begin position="76"/>
        <end position="194"/>
    </location>
</feature>
<dbReference type="GO" id="GO:0008137">
    <property type="term" value="F:NADH dehydrogenase (ubiquinone) activity"/>
    <property type="evidence" value="ECO:0007669"/>
    <property type="project" value="InterPro"/>
</dbReference>
<protein>
    <recommendedName>
        <fullName evidence="3">NADH-quinone oxidoreductase subunit C</fullName>
        <ecNumber evidence="3">7.1.1.-</ecNumber>
    </recommendedName>
    <alternativeName>
        <fullName evidence="3">NADH dehydrogenase I subunit C</fullName>
    </alternativeName>
    <alternativeName>
        <fullName evidence="3">NDH-1 subunit C</fullName>
    </alternativeName>
</protein>
<dbReference type="Proteomes" id="UP001196068">
    <property type="component" value="Unassembled WGS sequence"/>
</dbReference>
<keyword evidence="5" id="KW-0560">Oxidoreductase</keyword>
<dbReference type="Pfam" id="PF00329">
    <property type="entry name" value="Complex1_30kDa"/>
    <property type="match status" value="1"/>
</dbReference>
<keyword evidence="3" id="KW-0520">NAD</keyword>
<dbReference type="InterPro" id="IPR037232">
    <property type="entry name" value="NADH_quin_OxRdtase_su_C/D-like"/>
</dbReference>
<keyword evidence="6" id="KW-1185">Reference proteome</keyword>
<dbReference type="AlphaFoldDB" id="A0AAF1KMS3"/>
<evidence type="ECO:0000313" key="5">
    <source>
        <dbReference type="EMBL" id="MBR0653773.1"/>
    </source>
</evidence>
<keyword evidence="3" id="KW-1003">Cell membrane</keyword>
<comment type="caution">
    <text evidence="5">The sequence shown here is derived from an EMBL/GenBank/DDBJ whole genome shotgun (WGS) entry which is preliminary data.</text>
</comment>
<name>A0AAF1KMS3_9PROT</name>
<comment type="catalytic activity">
    <reaction evidence="3">
        <text>a quinone + NADH + 5 H(+)(in) = a quinol + NAD(+) + 4 H(+)(out)</text>
        <dbReference type="Rhea" id="RHEA:57888"/>
        <dbReference type="ChEBI" id="CHEBI:15378"/>
        <dbReference type="ChEBI" id="CHEBI:24646"/>
        <dbReference type="ChEBI" id="CHEBI:57540"/>
        <dbReference type="ChEBI" id="CHEBI:57945"/>
        <dbReference type="ChEBI" id="CHEBI:132124"/>
    </reaction>
</comment>
<dbReference type="GO" id="GO:0050136">
    <property type="term" value="F:NADH dehydrogenase (quinone) (non-electrogenic) activity"/>
    <property type="evidence" value="ECO:0007669"/>
    <property type="project" value="UniProtKB-UniRule"/>
</dbReference>
<keyword evidence="3" id="KW-0830">Ubiquinone</keyword>
<reference evidence="5" key="2">
    <citation type="journal article" date="2021" name="Syst. Appl. Microbiol.">
        <title>Roseomonas hellenica sp. nov., isolated from roots of wild-growing Alkanna tinctoria.</title>
        <authorList>
            <person name="Rat A."/>
            <person name="Naranjo H.D."/>
            <person name="Lebbe L."/>
            <person name="Cnockaert M."/>
            <person name="Krigas N."/>
            <person name="Grigoriadou K."/>
            <person name="Maloupa E."/>
            <person name="Willems A."/>
        </authorList>
    </citation>
    <scope>NUCLEOTIDE SEQUENCE</scope>
    <source>
        <strain evidence="5">LMG 28251</strain>
    </source>
</reference>
<sequence length="260" mass="29305">MSTCRAARRRRRRWSTGSCSCRRKSAARGAFFVAEDIIEAPAPNPLLGLGESIMAAAAGAVTAVSLARGGAELVLHADRTRWAPLHGLLRDGFAFEQLMDLCGTDFPARAERFEVVTNLLSLSLNRRVRVICTTDGDQPVPSLSALWPVAVWYERECWDMYGVVFAGLADMRRLLTDYGFEGHPLRKDFPLTGHVELRYDEARKQVVYEPVQLAQDFRNFDFMSPWEAMTTLPGDEKVHLIREERAKIERAEPAKPELPR</sequence>